<evidence type="ECO:0000256" key="1">
    <source>
        <dbReference type="SAM" id="MobiDB-lite"/>
    </source>
</evidence>
<feature type="signal peptide" evidence="2">
    <location>
        <begin position="1"/>
        <end position="16"/>
    </location>
</feature>
<sequence>MSILLGALLVAGAAAAAPPRSPPAPEAAVAQSAASPPVAAPRPTRDQVLAAVRSEWSTYDQGDKGRLTPLEFSTWVMRSHGGSVEQRGRAKGASAKGIAPVSAMNASSTAFARADANHDGGVTPDEMTRFLMTPPTPTALSRARAGVAKPAPAKPLEALVVH</sequence>
<reference evidence="3 4" key="1">
    <citation type="submission" date="2022-12" db="EMBL/GenBank/DDBJ databases">
        <title>Sphingomonas abieness sp. nov., an endophytic bacterium isolated from Abies koreana.</title>
        <authorList>
            <person name="Jiang L."/>
            <person name="Lee J."/>
        </authorList>
    </citation>
    <scope>NUCLEOTIDE SEQUENCE [LARGE SCALE GENOMIC DNA]</scope>
    <source>
        <strain evidence="4">PAMB 00755</strain>
    </source>
</reference>
<gene>
    <name evidence="3" type="ORF">PBT88_11990</name>
</gene>
<evidence type="ECO:0000313" key="4">
    <source>
        <dbReference type="Proteomes" id="UP001210865"/>
    </source>
</evidence>
<keyword evidence="4" id="KW-1185">Reference proteome</keyword>
<dbReference type="Gene3D" id="1.10.238.10">
    <property type="entry name" value="EF-hand"/>
    <property type="match status" value="1"/>
</dbReference>
<feature type="chain" id="PRO_5046211752" description="EF-hand domain-containing protein" evidence="2">
    <location>
        <begin position="17"/>
        <end position="162"/>
    </location>
</feature>
<feature type="region of interest" description="Disordered" evidence="1">
    <location>
        <begin position="15"/>
        <end position="44"/>
    </location>
</feature>
<name>A0ABY7NIW2_9SPHN</name>
<dbReference type="EMBL" id="CP115174">
    <property type="protein sequence ID" value="WBO20930.1"/>
    <property type="molecule type" value="Genomic_DNA"/>
</dbReference>
<proteinExistence type="predicted"/>
<dbReference type="RefSeq" id="WP_270075580.1">
    <property type="nucleotide sequence ID" value="NZ_CP115174.1"/>
</dbReference>
<protein>
    <recommendedName>
        <fullName evidence="5">EF-hand domain-containing protein</fullName>
    </recommendedName>
</protein>
<evidence type="ECO:0000313" key="3">
    <source>
        <dbReference type="EMBL" id="WBO20930.1"/>
    </source>
</evidence>
<accession>A0ABY7NIW2</accession>
<dbReference type="SUPFAM" id="SSF47473">
    <property type="entry name" value="EF-hand"/>
    <property type="match status" value="1"/>
</dbReference>
<organism evidence="3 4">
    <name type="scientific">Sphingomonas abietis</name>
    <dbReference type="NCBI Taxonomy" id="3012344"/>
    <lineage>
        <taxon>Bacteria</taxon>
        <taxon>Pseudomonadati</taxon>
        <taxon>Pseudomonadota</taxon>
        <taxon>Alphaproteobacteria</taxon>
        <taxon>Sphingomonadales</taxon>
        <taxon>Sphingomonadaceae</taxon>
        <taxon>Sphingomonas</taxon>
    </lineage>
</organism>
<evidence type="ECO:0000256" key="2">
    <source>
        <dbReference type="SAM" id="SignalP"/>
    </source>
</evidence>
<evidence type="ECO:0008006" key="5">
    <source>
        <dbReference type="Google" id="ProtNLM"/>
    </source>
</evidence>
<feature type="compositionally biased region" description="Low complexity" evidence="1">
    <location>
        <begin position="26"/>
        <end position="37"/>
    </location>
</feature>
<dbReference type="Proteomes" id="UP001210865">
    <property type="component" value="Chromosome"/>
</dbReference>
<keyword evidence="2" id="KW-0732">Signal</keyword>
<dbReference type="InterPro" id="IPR011992">
    <property type="entry name" value="EF-hand-dom_pair"/>
</dbReference>